<feature type="transmembrane region" description="Helical" evidence="1">
    <location>
        <begin position="99"/>
        <end position="117"/>
    </location>
</feature>
<evidence type="ECO:0000256" key="1">
    <source>
        <dbReference type="SAM" id="Phobius"/>
    </source>
</evidence>
<feature type="transmembrane region" description="Helical" evidence="1">
    <location>
        <begin position="171"/>
        <end position="189"/>
    </location>
</feature>
<dbReference type="RefSeq" id="WP_254268929.1">
    <property type="nucleotide sequence ID" value="NZ_CP100400.1"/>
</dbReference>
<organism evidence="2 3">
    <name type="scientific">Halorussus aquaticus</name>
    <dbReference type="NCBI Taxonomy" id="2953748"/>
    <lineage>
        <taxon>Archaea</taxon>
        <taxon>Methanobacteriati</taxon>
        <taxon>Methanobacteriota</taxon>
        <taxon>Stenosarchaea group</taxon>
        <taxon>Halobacteria</taxon>
        <taxon>Halobacteriales</taxon>
        <taxon>Haladaptataceae</taxon>
        <taxon>Halorussus</taxon>
    </lineage>
</organism>
<dbReference type="GeneID" id="73043877"/>
<keyword evidence="1" id="KW-0812">Transmembrane</keyword>
<evidence type="ECO:0000313" key="2">
    <source>
        <dbReference type="EMBL" id="MFC4825407.1"/>
    </source>
</evidence>
<proteinExistence type="predicted"/>
<accession>A0ABD5Q3T9</accession>
<keyword evidence="1" id="KW-1133">Transmembrane helix</keyword>
<evidence type="ECO:0000313" key="3">
    <source>
        <dbReference type="Proteomes" id="UP001595945"/>
    </source>
</evidence>
<sequence length="206" mass="23317">MSNAPPADETEDILERLFRSGRTNAVLSWFLVGVLALVFVESVLDFDLLWMAFVAAAGVLVLVPPVAYRDWRVMLPWELLALALLPILVRGLFGGELSLFAYYLSVAGLALVLTVELHMFTRLSVTHWFAVVFVVMTTMGSVAAWAIVRWNFDRTFGTSYLSSNDALMTEFVWVTAAGFAAGVLFDAYFRRRDRQLWRAINWVIRR</sequence>
<feature type="transmembrane region" description="Helical" evidence="1">
    <location>
        <begin position="129"/>
        <end position="151"/>
    </location>
</feature>
<feature type="transmembrane region" description="Helical" evidence="1">
    <location>
        <begin position="26"/>
        <end position="44"/>
    </location>
</feature>
<dbReference type="EMBL" id="JBHSHT010000002">
    <property type="protein sequence ID" value="MFC4825407.1"/>
    <property type="molecule type" value="Genomic_DNA"/>
</dbReference>
<feature type="transmembrane region" description="Helical" evidence="1">
    <location>
        <begin position="50"/>
        <end position="68"/>
    </location>
</feature>
<feature type="transmembrane region" description="Helical" evidence="1">
    <location>
        <begin position="75"/>
        <end position="93"/>
    </location>
</feature>
<comment type="caution">
    <text evidence="2">The sequence shown here is derived from an EMBL/GenBank/DDBJ whole genome shotgun (WGS) entry which is preliminary data.</text>
</comment>
<dbReference type="AlphaFoldDB" id="A0ABD5Q3T9"/>
<gene>
    <name evidence="2" type="ORF">ACFO9K_14185</name>
</gene>
<name>A0ABD5Q3T9_9EURY</name>
<reference evidence="2 3" key="1">
    <citation type="journal article" date="2019" name="Int. J. Syst. Evol. Microbiol.">
        <title>The Global Catalogue of Microorganisms (GCM) 10K type strain sequencing project: providing services to taxonomists for standard genome sequencing and annotation.</title>
        <authorList>
            <consortium name="The Broad Institute Genomics Platform"/>
            <consortium name="The Broad Institute Genome Sequencing Center for Infectious Disease"/>
            <person name="Wu L."/>
            <person name="Ma J."/>
        </authorList>
    </citation>
    <scope>NUCLEOTIDE SEQUENCE [LARGE SCALE GENOMIC DNA]</scope>
    <source>
        <strain evidence="2 3">XZYJ18</strain>
    </source>
</reference>
<dbReference type="Proteomes" id="UP001595945">
    <property type="component" value="Unassembled WGS sequence"/>
</dbReference>
<protein>
    <submittedName>
        <fullName evidence="2">Uncharacterized protein</fullName>
    </submittedName>
</protein>
<keyword evidence="1" id="KW-0472">Membrane</keyword>
<keyword evidence="3" id="KW-1185">Reference proteome</keyword>